<proteinExistence type="predicted"/>
<dbReference type="GO" id="GO:0009360">
    <property type="term" value="C:DNA polymerase III complex"/>
    <property type="evidence" value="ECO:0007669"/>
    <property type="project" value="TreeGrafter"/>
</dbReference>
<keyword evidence="1" id="KW-0808">Transferase</keyword>
<dbReference type="InterPro" id="IPR050238">
    <property type="entry name" value="DNA_Rep/Repair_Clamp_Loader"/>
</dbReference>
<name>A0A849I7T2_9HYPH</name>
<protein>
    <submittedName>
        <fullName evidence="1">DNA polymerase III subunit delta</fullName>
        <ecNumber evidence="1">2.7.7.7</ecNumber>
    </submittedName>
</protein>
<dbReference type="EC" id="2.7.7.7" evidence="1"/>
<reference evidence="1 2" key="1">
    <citation type="submission" date="2020-04" db="EMBL/GenBank/DDBJ databases">
        <title>Enterovirga sp. isolate from soil.</title>
        <authorList>
            <person name="Chea S."/>
            <person name="Kim D.-U."/>
        </authorList>
    </citation>
    <scope>NUCLEOTIDE SEQUENCE [LARGE SCALE GENOMIC DNA]</scope>
    <source>
        <strain evidence="1 2">DB1703</strain>
    </source>
</reference>
<evidence type="ECO:0000313" key="1">
    <source>
        <dbReference type="EMBL" id="NNM72077.1"/>
    </source>
</evidence>
<dbReference type="AlphaFoldDB" id="A0A849I7T2"/>
<comment type="caution">
    <text evidence="1">The sequence shown here is derived from an EMBL/GenBank/DDBJ whole genome shotgun (WGS) entry which is preliminary data.</text>
</comment>
<sequence>MAAEAAPGAGGLPHPRERRTLVGHVEAERSFAEAIASGRLHHAWLIGGAEGIGKATLAYRVARRLLASADEIRPGEGALAVDPAGRTARQIAAGAHPNLIVLDLETASADVERPPAKTIPVKTTRRALAFFGTTAANGGHRVMIVDSAEDLTVQSANALLKTIEEPPPRSTILVVAHAPQRVLPTIRSRCRKLNLSPLPQAQVLEILRSFGPDALAGGEGGPELVERAAERAEGSVGRALGLLDPKRQAVLDELASLLQALPDPPMLRVLSLAEKLADRRAEGTFELALDAVQLWAAERIRAGAELGPARLAPLAELCEKVADAARSVETYNLDRRPFVVSMFGDLAEVVRAAA</sequence>
<keyword evidence="2" id="KW-1185">Reference proteome</keyword>
<dbReference type="Gene3D" id="3.40.50.300">
    <property type="entry name" value="P-loop containing nucleotide triphosphate hydrolases"/>
    <property type="match status" value="1"/>
</dbReference>
<keyword evidence="1" id="KW-0548">Nucleotidyltransferase</keyword>
<organism evidence="1 2">
    <name type="scientific">Enterovirga aerilata</name>
    <dbReference type="NCBI Taxonomy" id="2730920"/>
    <lineage>
        <taxon>Bacteria</taxon>
        <taxon>Pseudomonadati</taxon>
        <taxon>Pseudomonadota</taxon>
        <taxon>Alphaproteobacteria</taxon>
        <taxon>Hyphomicrobiales</taxon>
        <taxon>Methylobacteriaceae</taxon>
        <taxon>Enterovirga</taxon>
    </lineage>
</organism>
<dbReference type="GO" id="GO:0006261">
    <property type="term" value="P:DNA-templated DNA replication"/>
    <property type="evidence" value="ECO:0007669"/>
    <property type="project" value="TreeGrafter"/>
</dbReference>
<dbReference type="Proteomes" id="UP000564885">
    <property type="component" value="Unassembled WGS sequence"/>
</dbReference>
<dbReference type="InterPro" id="IPR027417">
    <property type="entry name" value="P-loop_NTPase"/>
</dbReference>
<gene>
    <name evidence="1" type="ORF">HJG44_06675</name>
</gene>
<accession>A0A849I7T2</accession>
<dbReference type="RefSeq" id="WP_171217579.1">
    <property type="nucleotide sequence ID" value="NZ_JABEPP010000002.1"/>
</dbReference>
<dbReference type="GO" id="GO:0003887">
    <property type="term" value="F:DNA-directed DNA polymerase activity"/>
    <property type="evidence" value="ECO:0007669"/>
    <property type="project" value="UniProtKB-EC"/>
</dbReference>
<evidence type="ECO:0000313" key="2">
    <source>
        <dbReference type="Proteomes" id="UP000564885"/>
    </source>
</evidence>
<dbReference type="NCBIfam" id="NF005677">
    <property type="entry name" value="PRK07471.1"/>
    <property type="match status" value="1"/>
</dbReference>
<dbReference type="SUPFAM" id="SSF52540">
    <property type="entry name" value="P-loop containing nucleoside triphosphate hydrolases"/>
    <property type="match status" value="1"/>
</dbReference>
<dbReference type="Pfam" id="PF13177">
    <property type="entry name" value="DNA_pol3_delta2"/>
    <property type="match status" value="1"/>
</dbReference>
<dbReference type="PANTHER" id="PTHR11669:SF8">
    <property type="entry name" value="DNA POLYMERASE III SUBUNIT DELTA"/>
    <property type="match status" value="1"/>
</dbReference>
<dbReference type="EMBL" id="JABEPP010000002">
    <property type="protein sequence ID" value="NNM72077.1"/>
    <property type="molecule type" value="Genomic_DNA"/>
</dbReference>
<dbReference type="PANTHER" id="PTHR11669">
    <property type="entry name" value="REPLICATION FACTOR C / DNA POLYMERASE III GAMMA-TAU SUBUNIT"/>
    <property type="match status" value="1"/>
</dbReference>